<name>A0A0P0YAK2_ORYSJ</name>
<keyword evidence="2" id="KW-1185">Reference proteome</keyword>
<dbReference type="AntiFam" id="ANF00226">
    <property type="entry name" value="Shadow ORF (opposite pknB)"/>
</dbReference>
<dbReference type="Proteomes" id="UP000059680">
    <property type="component" value="Chromosome 12"/>
</dbReference>
<sequence>MQDRKQPWRIAKRVVSSHRTSCAVSRFLGSRTSTLRRRSLAPSDTFGHGSDSKSKFVRQWRRRLPTCPERRHAAEEDVDDDAGAPHVGLLPVALLQHLRRHVVRAPHHVGEHLACSEKHGEAEVDGLERRVLLVADEQEVLGLEVAVHDAERVARLDDGDDDAGEPGRLPLRVVPLAHDPVEQLAAGAELHDDVHRHGVLVGAADGDDVGVAGEVVHDLDLAADVLHVLVGE</sequence>
<reference evidence="1 2" key="2">
    <citation type="journal article" date="2013" name="Plant Cell Physiol.">
        <title>Rice Annotation Project Database (RAP-DB): an integrative and interactive database for rice genomics.</title>
        <authorList>
            <person name="Sakai H."/>
            <person name="Lee S.S."/>
            <person name="Tanaka T."/>
            <person name="Numa H."/>
            <person name="Kim J."/>
            <person name="Kawahara Y."/>
            <person name="Wakimoto H."/>
            <person name="Yang C.C."/>
            <person name="Iwamoto M."/>
            <person name="Abe T."/>
            <person name="Yamada Y."/>
            <person name="Muto A."/>
            <person name="Inokuchi H."/>
            <person name="Ikemura T."/>
            <person name="Matsumoto T."/>
            <person name="Sasaki T."/>
            <person name="Itoh T."/>
        </authorList>
    </citation>
    <scope>NUCLEOTIDE SEQUENCE [LARGE SCALE GENOMIC DNA]</scope>
    <source>
        <strain evidence="2">cv. Nipponbare</strain>
    </source>
</reference>
<accession>A0A0P0YAK2</accession>
<dbReference type="EMBL" id="AP014968">
    <property type="protein sequence ID" value="BAT17176.1"/>
    <property type="molecule type" value="Genomic_DNA"/>
</dbReference>
<dbReference type="Gramene" id="Os12t0486700-00">
    <property type="protein sequence ID" value="Os12t0486700-00"/>
    <property type="gene ID" value="Os12g0486700"/>
</dbReference>
<dbReference type="InParanoid" id="A0A0P0YAK2"/>
<proteinExistence type="predicted"/>
<dbReference type="PaxDb" id="39947-A0A0P0YAK2"/>
<dbReference type="eggNOG" id="ENOG502T0XB">
    <property type="taxonomic scope" value="Eukaryota"/>
</dbReference>
<reference evidence="2" key="1">
    <citation type="journal article" date="2005" name="Nature">
        <title>The map-based sequence of the rice genome.</title>
        <authorList>
            <consortium name="International rice genome sequencing project (IRGSP)"/>
            <person name="Matsumoto T."/>
            <person name="Wu J."/>
            <person name="Kanamori H."/>
            <person name="Katayose Y."/>
            <person name="Fujisawa M."/>
            <person name="Namiki N."/>
            <person name="Mizuno H."/>
            <person name="Yamamoto K."/>
            <person name="Antonio B.A."/>
            <person name="Baba T."/>
            <person name="Sakata K."/>
            <person name="Nagamura Y."/>
            <person name="Aoki H."/>
            <person name="Arikawa K."/>
            <person name="Arita K."/>
            <person name="Bito T."/>
            <person name="Chiden Y."/>
            <person name="Fujitsuka N."/>
            <person name="Fukunaka R."/>
            <person name="Hamada M."/>
            <person name="Harada C."/>
            <person name="Hayashi A."/>
            <person name="Hijishita S."/>
            <person name="Honda M."/>
            <person name="Hosokawa S."/>
            <person name="Ichikawa Y."/>
            <person name="Idonuma A."/>
            <person name="Iijima M."/>
            <person name="Ikeda M."/>
            <person name="Ikeno M."/>
            <person name="Ito K."/>
            <person name="Ito S."/>
            <person name="Ito T."/>
            <person name="Ito Y."/>
            <person name="Ito Y."/>
            <person name="Iwabuchi A."/>
            <person name="Kamiya K."/>
            <person name="Karasawa W."/>
            <person name="Kurita K."/>
            <person name="Katagiri S."/>
            <person name="Kikuta A."/>
            <person name="Kobayashi H."/>
            <person name="Kobayashi N."/>
            <person name="Machita K."/>
            <person name="Maehara T."/>
            <person name="Masukawa M."/>
            <person name="Mizubayashi T."/>
            <person name="Mukai Y."/>
            <person name="Nagasaki H."/>
            <person name="Nagata Y."/>
            <person name="Naito S."/>
            <person name="Nakashima M."/>
            <person name="Nakama Y."/>
            <person name="Nakamichi Y."/>
            <person name="Nakamura M."/>
            <person name="Meguro A."/>
            <person name="Negishi M."/>
            <person name="Ohta I."/>
            <person name="Ohta T."/>
            <person name="Okamoto M."/>
            <person name="Ono N."/>
            <person name="Saji S."/>
            <person name="Sakaguchi M."/>
            <person name="Sakai K."/>
            <person name="Shibata M."/>
            <person name="Shimokawa T."/>
            <person name="Song J."/>
            <person name="Takazaki Y."/>
            <person name="Terasawa K."/>
            <person name="Tsugane M."/>
            <person name="Tsuji K."/>
            <person name="Ueda S."/>
            <person name="Waki K."/>
            <person name="Yamagata H."/>
            <person name="Yamamoto M."/>
            <person name="Yamamoto S."/>
            <person name="Yamane H."/>
            <person name="Yoshiki S."/>
            <person name="Yoshihara R."/>
            <person name="Yukawa K."/>
            <person name="Zhong H."/>
            <person name="Yano M."/>
            <person name="Yuan Q."/>
            <person name="Ouyang S."/>
            <person name="Liu J."/>
            <person name="Jones K.M."/>
            <person name="Gansberger K."/>
            <person name="Moffat K."/>
            <person name="Hill J."/>
            <person name="Bera J."/>
            <person name="Fadrosh D."/>
            <person name="Jin S."/>
            <person name="Johri S."/>
            <person name="Kim M."/>
            <person name="Overton L."/>
            <person name="Reardon M."/>
            <person name="Tsitrin T."/>
            <person name="Vuong H."/>
            <person name="Weaver B."/>
            <person name="Ciecko A."/>
            <person name="Tallon L."/>
            <person name="Jackson J."/>
            <person name="Pai G."/>
            <person name="Aken S.V."/>
            <person name="Utterback T."/>
            <person name="Reidmuller S."/>
            <person name="Feldblyum T."/>
            <person name="Hsiao J."/>
            <person name="Zismann V."/>
            <person name="Iobst S."/>
            <person name="de Vazeille A.R."/>
            <person name="Buell C.R."/>
            <person name="Ying K."/>
            <person name="Li Y."/>
            <person name="Lu T."/>
            <person name="Huang Y."/>
            <person name="Zhao Q."/>
            <person name="Feng Q."/>
            <person name="Zhang L."/>
            <person name="Zhu J."/>
            <person name="Weng Q."/>
            <person name="Mu J."/>
            <person name="Lu Y."/>
            <person name="Fan D."/>
            <person name="Liu Y."/>
            <person name="Guan J."/>
            <person name="Zhang Y."/>
            <person name="Yu S."/>
            <person name="Liu X."/>
            <person name="Zhang Y."/>
            <person name="Hong G."/>
            <person name="Han B."/>
            <person name="Choisne N."/>
            <person name="Demange N."/>
            <person name="Orjeda G."/>
            <person name="Samain S."/>
            <person name="Cattolico L."/>
            <person name="Pelletier E."/>
            <person name="Couloux A."/>
            <person name="Segurens B."/>
            <person name="Wincker P."/>
            <person name="D'Hont A."/>
            <person name="Scarpelli C."/>
            <person name="Weissenbach J."/>
            <person name="Salanoubat M."/>
            <person name="Quetier F."/>
            <person name="Yu Y."/>
            <person name="Kim H.R."/>
            <person name="Rambo T."/>
            <person name="Currie J."/>
            <person name="Collura K."/>
            <person name="Luo M."/>
            <person name="Yang T."/>
            <person name="Ammiraju J.S.S."/>
            <person name="Engler F."/>
            <person name="Soderlund C."/>
            <person name="Wing R.A."/>
            <person name="Palmer L.E."/>
            <person name="de la Bastide M."/>
            <person name="Spiegel L."/>
            <person name="Nascimento L."/>
            <person name="Zutavern T."/>
            <person name="O'Shaughnessy A."/>
            <person name="Dike S."/>
            <person name="Dedhia N."/>
            <person name="Preston R."/>
            <person name="Balija V."/>
            <person name="McCombie W.R."/>
            <person name="Chow T."/>
            <person name="Chen H."/>
            <person name="Chung M."/>
            <person name="Chen C."/>
            <person name="Shaw J."/>
            <person name="Wu H."/>
            <person name="Hsiao K."/>
            <person name="Chao Y."/>
            <person name="Chu M."/>
            <person name="Cheng C."/>
            <person name="Hour A."/>
            <person name="Lee P."/>
            <person name="Lin S."/>
            <person name="Lin Y."/>
            <person name="Liou J."/>
            <person name="Liu S."/>
            <person name="Hsing Y."/>
            <person name="Raghuvanshi S."/>
            <person name="Mohanty A."/>
            <person name="Bharti A.K."/>
            <person name="Gaur A."/>
            <person name="Gupta V."/>
            <person name="Kumar D."/>
            <person name="Ravi V."/>
            <person name="Vij S."/>
            <person name="Kapur A."/>
            <person name="Khurana P."/>
            <person name="Khurana P."/>
            <person name="Khurana J.P."/>
            <person name="Tyagi A.K."/>
            <person name="Gaikwad K."/>
            <person name="Singh A."/>
            <person name="Dalal V."/>
            <person name="Srivastava S."/>
            <person name="Dixit A."/>
            <person name="Pal A.K."/>
            <person name="Ghazi I.A."/>
            <person name="Yadav M."/>
            <person name="Pandit A."/>
            <person name="Bhargava A."/>
            <person name="Sureshbabu K."/>
            <person name="Batra K."/>
            <person name="Sharma T.R."/>
            <person name="Mohapatra T."/>
            <person name="Singh N.K."/>
            <person name="Messing J."/>
            <person name="Nelson A.B."/>
            <person name="Fuks G."/>
            <person name="Kavchok S."/>
            <person name="Keizer G."/>
            <person name="Linton E."/>
            <person name="Llaca V."/>
            <person name="Song R."/>
            <person name="Tanyolac B."/>
            <person name="Young S."/>
            <person name="Ho-Il K."/>
            <person name="Hahn J.H."/>
            <person name="Sangsakoo G."/>
            <person name="Vanavichit A."/>
            <person name="de Mattos Luiz.A.T."/>
            <person name="Zimmer P.D."/>
            <person name="Malone G."/>
            <person name="Dellagostin O."/>
            <person name="de Oliveira A.C."/>
            <person name="Bevan M."/>
            <person name="Bancroft I."/>
            <person name="Minx P."/>
            <person name="Cordum H."/>
            <person name="Wilson R."/>
            <person name="Cheng Z."/>
            <person name="Jin W."/>
            <person name="Jiang J."/>
            <person name="Leong S.A."/>
            <person name="Iwama H."/>
            <person name="Gojobori T."/>
            <person name="Itoh T."/>
            <person name="Niimura Y."/>
            <person name="Fujii Y."/>
            <person name="Habara T."/>
            <person name="Sakai H."/>
            <person name="Sato Y."/>
            <person name="Wilson G."/>
            <person name="Kumar K."/>
            <person name="McCouch S."/>
            <person name="Juretic N."/>
            <person name="Hoen D."/>
            <person name="Wright S."/>
            <person name="Bruskiewich R."/>
            <person name="Bureau T."/>
            <person name="Miyao A."/>
            <person name="Hirochika H."/>
            <person name="Nishikawa T."/>
            <person name="Kadowaki K."/>
            <person name="Sugiura M."/>
            <person name="Burr B."/>
            <person name="Sasaki T."/>
        </authorList>
    </citation>
    <scope>NUCLEOTIDE SEQUENCE [LARGE SCALE GENOMIC DNA]</scope>
    <source>
        <strain evidence="2">cv. Nipponbare</strain>
    </source>
</reference>
<gene>
    <name evidence="1" type="ordered locus">Os12g0486700</name>
    <name evidence="1" type="ORF">OSNPB_120486700</name>
</gene>
<organism evidence="1 2">
    <name type="scientific">Oryza sativa subsp. japonica</name>
    <name type="common">Rice</name>
    <dbReference type="NCBI Taxonomy" id="39947"/>
    <lineage>
        <taxon>Eukaryota</taxon>
        <taxon>Viridiplantae</taxon>
        <taxon>Streptophyta</taxon>
        <taxon>Embryophyta</taxon>
        <taxon>Tracheophyta</taxon>
        <taxon>Spermatophyta</taxon>
        <taxon>Magnoliopsida</taxon>
        <taxon>Liliopsida</taxon>
        <taxon>Poales</taxon>
        <taxon>Poaceae</taxon>
        <taxon>BOP clade</taxon>
        <taxon>Oryzoideae</taxon>
        <taxon>Oryzeae</taxon>
        <taxon>Oryzinae</taxon>
        <taxon>Oryza</taxon>
        <taxon>Oryza sativa</taxon>
    </lineage>
</organism>
<protein>
    <submittedName>
        <fullName evidence="1">Os12g0486700 protein</fullName>
    </submittedName>
</protein>
<evidence type="ECO:0000313" key="2">
    <source>
        <dbReference type="Proteomes" id="UP000059680"/>
    </source>
</evidence>
<evidence type="ECO:0000313" key="1">
    <source>
        <dbReference type="EMBL" id="BAT17176.1"/>
    </source>
</evidence>
<dbReference type="AlphaFoldDB" id="A0A0P0YAK2"/>
<dbReference type="FunCoup" id="A0A0P0YAK2">
    <property type="interactions" value="331"/>
</dbReference>
<reference evidence="1 2" key="3">
    <citation type="journal article" date="2013" name="Rice">
        <title>Improvement of the Oryza sativa Nipponbare reference genome using next generation sequence and optical map data.</title>
        <authorList>
            <person name="Kawahara Y."/>
            <person name="de la Bastide M."/>
            <person name="Hamilton J.P."/>
            <person name="Kanamori H."/>
            <person name="McCombie W.R."/>
            <person name="Ouyang S."/>
            <person name="Schwartz D.C."/>
            <person name="Tanaka T."/>
            <person name="Wu J."/>
            <person name="Zhou S."/>
            <person name="Childs K.L."/>
            <person name="Davidson R.M."/>
            <person name="Lin H."/>
            <person name="Quesada-Ocampo L."/>
            <person name="Vaillancourt B."/>
            <person name="Sakai H."/>
            <person name="Lee S.S."/>
            <person name="Kim J."/>
            <person name="Numa H."/>
            <person name="Itoh T."/>
            <person name="Buell C.R."/>
            <person name="Matsumoto T."/>
        </authorList>
    </citation>
    <scope>NUCLEOTIDE SEQUENCE [LARGE SCALE GENOMIC DNA]</scope>
    <source>
        <strain evidence="2">cv. Nipponbare</strain>
    </source>
</reference>